<dbReference type="AlphaFoldDB" id="A0A4R6SC60"/>
<feature type="compositionally biased region" description="Pro residues" evidence="1">
    <location>
        <begin position="155"/>
        <end position="174"/>
    </location>
</feature>
<feature type="compositionally biased region" description="Polar residues" evidence="1">
    <location>
        <begin position="94"/>
        <end position="105"/>
    </location>
</feature>
<dbReference type="InterPro" id="IPR000485">
    <property type="entry name" value="AsnC-type_HTH_dom"/>
</dbReference>
<dbReference type="GO" id="GO:0043565">
    <property type="term" value="F:sequence-specific DNA binding"/>
    <property type="evidence" value="ECO:0007669"/>
    <property type="project" value="InterPro"/>
</dbReference>
<proteinExistence type="predicted"/>
<evidence type="ECO:0000313" key="4">
    <source>
        <dbReference type="Proteomes" id="UP000295444"/>
    </source>
</evidence>
<dbReference type="Gene3D" id="1.10.10.10">
    <property type="entry name" value="Winged helix-like DNA-binding domain superfamily/Winged helix DNA-binding domain"/>
    <property type="match status" value="1"/>
</dbReference>
<feature type="domain" description="HTH asnC-type" evidence="2">
    <location>
        <begin position="8"/>
        <end position="47"/>
    </location>
</feature>
<protein>
    <submittedName>
        <fullName evidence="3">AsnC-like helix-turn-helix protein</fullName>
    </submittedName>
</protein>
<gene>
    <name evidence="3" type="ORF">EV186_103155</name>
</gene>
<organism evidence="3 4">
    <name type="scientific">Labedaea rhizosphaerae</name>
    <dbReference type="NCBI Taxonomy" id="598644"/>
    <lineage>
        <taxon>Bacteria</taxon>
        <taxon>Bacillati</taxon>
        <taxon>Actinomycetota</taxon>
        <taxon>Actinomycetes</taxon>
        <taxon>Pseudonocardiales</taxon>
        <taxon>Pseudonocardiaceae</taxon>
        <taxon>Labedaea</taxon>
    </lineage>
</organism>
<name>A0A4R6SC60_LABRH</name>
<dbReference type="EMBL" id="SNXZ01000003">
    <property type="protein sequence ID" value="TDP97194.1"/>
    <property type="molecule type" value="Genomic_DNA"/>
</dbReference>
<keyword evidence="4" id="KW-1185">Reference proteome</keyword>
<feature type="compositionally biased region" description="Low complexity" evidence="1">
    <location>
        <begin position="77"/>
        <end position="93"/>
    </location>
</feature>
<accession>A0A4R6SC60</accession>
<feature type="region of interest" description="Disordered" evidence="1">
    <location>
        <begin position="75"/>
        <end position="225"/>
    </location>
</feature>
<evidence type="ECO:0000313" key="3">
    <source>
        <dbReference type="EMBL" id="TDP97194.1"/>
    </source>
</evidence>
<dbReference type="InterPro" id="IPR036388">
    <property type="entry name" value="WH-like_DNA-bd_sf"/>
</dbReference>
<comment type="caution">
    <text evidence="3">The sequence shown here is derived from an EMBL/GenBank/DDBJ whole genome shotgun (WGS) entry which is preliminary data.</text>
</comment>
<sequence length="354" mass="37377">MRAVVATDPVDARLLGMLAEMGRAAVHELAARVGMDPREVASRLVALSGSGLPLLVGVECDPNGIRNALMAAQPMNQGGWSPQQQQGYPQPQQFPNAMQPMQQGVPSGGFPGPYQQQPQQGYGPPQGSGPYQMGPPSGPQQALPAPNNFQRSGPPSQPFPVAPGPASQPFPPPNTGGGEAFSTWGPPQTSSWARGDQPPNTGGPDLTQPTVRSTARIGPVGSTLETDGLEGEQLAIKVVEVVDPADYLFTAAGYRLQEGERSVVVHTEVRNRGTTTFSSLPDLYLVLVTADGRSISKAPVSLSSRPPHRIGVAPGETAGGHTVYVLPEETNIASVRWSPRPDDEKRALNWNITN</sequence>
<feature type="compositionally biased region" description="Low complexity" evidence="1">
    <location>
        <begin position="112"/>
        <end position="141"/>
    </location>
</feature>
<dbReference type="Proteomes" id="UP000295444">
    <property type="component" value="Unassembled WGS sequence"/>
</dbReference>
<reference evidence="3 4" key="1">
    <citation type="submission" date="2019-03" db="EMBL/GenBank/DDBJ databases">
        <title>Genomic Encyclopedia of Type Strains, Phase IV (KMG-IV): sequencing the most valuable type-strain genomes for metagenomic binning, comparative biology and taxonomic classification.</title>
        <authorList>
            <person name="Goeker M."/>
        </authorList>
    </citation>
    <scope>NUCLEOTIDE SEQUENCE [LARGE SCALE GENOMIC DNA]</scope>
    <source>
        <strain evidence="3 4">DSM 45361</strain>
    </source>
</reference>
<evidence type="ECO:0000256" key="1">
    <source>
        <dbReference type="SAM" id="MobiDB-lite"/>
    </source>
</evidence>
<evidence type="ECO:0000259" key="2">
    <source>
        <dbReference type="Pfam" id="PF13404"/>
    </source>
</evidence>
<dbReference type="Pfam" id="PF13404">
    <property type="entry name" value="HTH_AsnC-type"/>
    <property type="match status" value="1"/>
</dbReference>